<gene>
    <name evidence="2" type="ORF">VZT92_015113</name>
</gene>
<dbReference type="EMBL" id="JBCEZU010000123">
    <property type="protein sequence ID" value="KAK9526412.1"/>
    <property type="molecule type" value="Genomic_DNA"/>
</dbReference>
<accession>A0AAW1EW04</accession>
<reference evidence="2 3" key="1">
    <citation type="journal article" date="2024" name="Genome Biol. Evol.">
        <title>Chromosome-level genome assembly of the viviparous eelpout Zoarces viviparus.</title>
        <authorList>
            <person name="Fuhrmann N."/>
            <person name="Brasseur M.V."/>
            <person name="Bakowski C.E."/>
            <person name="Podsiadlowski L."/>
            <person name="Prost S."/>
            <person name="Krehenwinkel H."/>
            <person name="Mayer C."/>
        </authorList>
    </citation>
    <scope>NUCLEOTIDE SEQUENCE [LARGE SCALE GENOMIC DNA]</scope>
    <source>
        <strain evidence="2">NO-MEL_2022_Ind0_liver</strain>
    </source>
</reference>
<comment type="caution">
    <text evidence="2">The sequence shown here is derived from an EMBL/GenBank/DDBJ whole genome shotgun (WGS) entry which is preliminary data.</text>
</comment>
<sequence>MGGGSEALLLKAQPRSAYSLTGSRFFGSAFSGAKTVGQKIADFLFRVSRKERREGDGNQPQRLSSDDQL</sequence>
<dbReference type="Proteomes" id="UP001488805">
    <property type="component" value="Unassembled WGS sequence"/>
</dbReference>
<evidence type="ECO:0000256" key="1">
    <source>
        <dbReference type="SAM" id="MobiDB-lite"/>
    </source>
</evidence>
<protein>
    <submittedName>
        <fullName evidence="2">Uncharacterized protein</fullName>
    </submittedName>
</protein>
<feature type="region of interest" description="Disordered" evidence="1">
    <location>
        <begin position="49"/>
        <end position="69"/>
    </location>
</feature>
<evidence type="ECO:0000313" key="3">
    <source>
        <dbReference type="Proteomes" id="UP001488805"/>
    </source>
</evidence>
<organism evidence="2 3">
    <name type="scientific">Zoarces viviparus</name>
    <name type="common">Viviparous eelpout</name>
    <name type="synonym">Blennius viviparus</name>
    <dbReference type="NCBI Taxonomy" id="48416"/>
    <lineage>
        <taxon>Eukaryota</taxon>
        <taxon>Metazoa</taxon>
        <taxon>Chordata</taxon>
        <taxon>Craniata</taxon>
        <taxon>Vertebrata</taxon>
        <taxon>Euteleostomi</taxon>
        <taxon>Actinopterygii</taxon>
        <taxon>Neopterygii</taxon>
        <taxon>Teleostei</taxon>
        <taxon>Neoteleostei</taxon>
        <taxon>Acanthomorphata</taxon>
        <taxon>Eupercaria</taxon>
        <taxon>Perciformes</taxon>
        <taxon>Cottioidei</taxon>
        <taxon>Zoarcales</taxon>
        <taxon>Zoarcidae</taxon>
        <taxon>Zoarcinae</taxon>
        <taxon>Zoarces</taxon>
    </lineage>
</organism>
<keyword evidence="3" id="KW-1185">Reference proteome</keyword>
<feature type="compositionally biased region" description="Polar residues" evidence="1">
    <location>
        <begin position="58"/>
        <end position="69"/>
    </location>
</feature>
<dbReference type="AlphaFoldDB" id="A0AAW1EW04"/>
<proteinExistence type="predicted"/>
<name>A0AAW1EW04_ZOAVI</name>
<evidence type="ECO:0000313" key="2">
    <source>
        <dbReference type="EMBL" id="KAK9526412.1"/>
    </source>
</evidence>